<evidence type="ECO:0000313" key="1">
    <source>
        <dbReference type="EMBL" id="VDP74619.1"/>
    </source>
</evidence>
<evidence type="ECO:0000313" key="2">
    <source>
        <dbReference type="Proteomes" id="UP000279833"/>
    </source>
</evidence>
<organism evidence="3">
    <name type="scientific">Schistosoma curassoni</name>
    <dbReference type="NCBI Taxonomy" id="6186"/>
    <lineage>
        <taxon>Eukaryota</taxon>
        <taxon>Metazoa</taxon>
        <taxon>Spiralia</taxon>
        <taxon>Lophotrochozoa</taxon>
        <taxon>Platyhelminthes</taxon>
        <taxon>Trematoda</taxon>
        <taxon>Digenea</taxon>
        <taxon>Strigeidida</taxon>
        <taxon>Schistosomatoidea</taxon>
        <taxon>Schistosomatidae</taxon>
        <taxon>Schistosoma</taxon>
    </lineage>
</organism>
<reference evidence="3" key="1">
    <citation type="submission" date="2016-06" db="UniProtKB">
        <authorList>
            <consortium name="WormBaseParasite"/>
        </authorList>
    </citation>
    <scope>IDENTIFICATION</scope>
</reference>
<sequence>MIKVQYIEKEDRLIRLKVHKIRGINQYPTYL</sequence>
<dbReference type="AlphaFoldDB" id="A0A183L1I3"/>
<dbReference type="WBParaSite" id="SCUD_0002118601-mRNA-1">
    <property type="protein sequence ID" value="SCUD_0002118601-mRNA-1"/>
    <property type="gene ID" value="SCUD_0002118601"/>
</dbReference>
<protein>
    <submittedName>
        <fullName evidence="3">Transposase</fullName>
    </submittedName>
</protein>
<reference evidence="1 2" key="2">
    <citation type="submission" date="2018-11" db="EMBL/GenBank/DDBJ databases">
        <authorList>
            <consortium name="Pathogen Informatics"/>
        </authorList>
    </citation>
    <scope>NUCLEOTIDE SEQUENCE [LARGE SCALE GENOMIC DNA]</scope>
    <source>
        <strain evidence="1">Dakar</strain>
        <strain evidence="2">Dakar, Senegal</strain>
    </source>
</reference>
<name>A0A183L1I3_9TREM</name>
<proteinExistence type="predicted"/>
<keyword evidence="2" id="KW-1185">Reference proteome</keyword>
<dbReference type="EMBL" id="UZAK01045976">
    <property type="protein sequence ID" value="VDP74619.1"/>
    <property type="molecule type" value="Genomic_DNA"/>
</dbReference>
<dbReference type="Proteomes" id="UP000279833">
    <property type="component" value="Unassembled WGS sequence"/>
</dbReference>
<evidence type="ECO:0000313" key="3">
    <source>
        <dbReference type="WBParaSite" id="SCUD_0002118601-mRNA-1"/>
    </source>
</evidence>
<gene>
    <name evidence="1" type="ORF">SCUD_LOCUS21183</name>
</gene>
<accession>A0A183L1I3</accession>